<dbReference type="PANTHER" id="PTHR27008:SF592">
    <property type="entry name" value="LEUCINE-RICH REPEAT RECEPTOR-LIKE PROTEIN KINASE FAMILY PROTEIN-RELATED"/>
    <property type="match status" value="1"/>
</dbReference>
<proteinExistence type="inferred from homology"/>
<dbReference type="InterPro" id="IPR013210">
    <property type="entry name" value="LRR_N_plant-typ"/>
</dbReference>
<dbReference type="SUPFAM" id="SSF52047">
    <property type="entry name" value="RNI-like"/>
    <property type="match status" value="1"/>
</dbReference>
<feature type="transmembrane region" description="Helical" evidence="19">
    <location>
        <begin position="12"/>
        <end position="30"/>
    </location>
</feature>
<keyword evidence="10" id="KW-0732">Signal</keyword>
<dbReference type="Pfam" id="PF00069">
    <property type="entry name" value="Pkinase"/>
    <property type="match status" value="1"/>
</dbReference>
<dbReference type="Pfam" id="PF00560">
    <property type="entry name" value="LRR_1"/>
    <property type="match status" value="8"/>
</dbReference>
<keyword evidence="9 19" id="KW-0812">Transmembrane</keyword>
<feature type="transmembrane region" description="Helical" evidence="19">
    <location>
        <begin position="657"/>
        <end position="677"/>
    </location>
</feature>
<evidence type="ECO:0000256" key="12">
    <source>
        <dbReference type="ARBA" id="ARBA00022741"/>
    </source>
</evidence>
<evidence type="ECO:0000256" key="1">
    <source>
        <dbReference type="ARBA" id="ARBA00004251"/>
    </source>
</evidence>
<dbReference type="PANTHER" id="PTHR27008">
    <property type="entry name" value="OS04G0122200 PROTEIN"/>
    <property type="match status" value="1"/>
</dbReference>
<evidence type="ECO:0000259" key="20">
    <source>
        <dbReference type="PROSITE" id="PS50011"/>
    </source>
</evidence>
<dbReference type="Pfam" id="PF13855">
    <property type="entry name" value="LRR_8"/>
    <property type="match status" value="1"/>
</dbReference>
<evidence type="ECO:0000256" key="7">
    <source>
        <dbReference type="ARBA" id="ARBA00022614"/>
    </source>
</evidence>
<keyword evidence="12 18" id="KW-0547">Nucleotide-binding</keyword>
<evidence type="ECO:0000256" key="11">
    <source>
        <dbReference type="ARBA" id="ARBA00022737"/>
    </source>
</evidence>
<dbReference type="SUPFAM" id="SSF52058">
    <property type="entry name" value="L domain-like"/>
    <property type="match status" value="1"/>
</dbReference>
<dbReference type="EMBL" id="PDCK01000039">
    <property type="protein sequence ID" value="PRQ59442.1"/>
    <property type="molecule type" value="Genomic_DNA"/>
</dbReference>
<keyword evidence="22" id="KW-1185">Reference proteome</keyword>
<reference evidence="21 22" key="1">
    <citation type="journal article" date="2018" name="Nat. Genet.">
        <title>The Rosa genome provides new insights in the design of modern roses.</title>
        <authorList>
            <person name="Bendahmane M."/>
        </authorList>
    </citation>
    <scope>NUCLEOTIDE SEQUENCE [LARGE SCALE GENOMIC DNA]</scope>
    <source>
        <strain evidence="22">cv. Old Blush</strain>
    </source>
</reference>
<dbReference type="FunFam" id="3.30.200.20:FF:000432">
    <property type="entry name" value="LRR receptor-like serine/threonine-protein kinase EFR"/>
    <property type="match status" value="1"/>
</dbReference>
<dbReference type="InterPro" id="IPR032675">
    <property type="entry name" value="LRR_dom_sf"/>
</dbReference>
<dbReference type="Gene3D" id="3.30.200.20">
    <property type="entry name" value="Phosphorylase Kinase, domain 1"/>
    <property type="match status" value="1"/>
</dbReference>
<dbReference type="GO" id="GO:0004674">
    <property type="term" value="F:protein serine/threonine kinase activity"/>
    <property type="evidence" value="ECO:0007669"/>
    <property type="project" value="UniProtKB-KW"/>
</dbReference>
<sequence length="1051" mass="116089">MELHEQKLCAFWFKSLHVITHLLLVMNFFLPTTIARSFGNETDRIALLKFKESIASDPHGLLNSWNDSLHFCNWHGISCGSRHQRVVALNLSHSDLHGTISRYTGNLSFLRSIDLGNNSFSGNIPQQLDHLFRLRYLNVSHNMMERGIPVNLTSCPELSHIDLWSNRLTGTIPPDLGSLMKLVLIGLEYNKLTGGIPPSLGNLSSIRMLGLTSNNLVGNVPEEIGRLRSLSYFAVGDNKLSGMIPPSLFNISSMESFSLGYNNLQGSIPPAIGLDMPHLLEMFVGRNELFGQIPSSFSNASLFRSLDIGRNNFVGQVPKCFGELPDLQWLDASNNNLGSFSANDLDFITSLVNCSKLDTLDMGDNNFGGVLPNSVANLSTQLTGLFFGGNQISGVIPETLENLNSLIALGLEENLFRGAIRTSIAKLQKLQFLALTGNRFSGRIPSSIGNLTQLYHLDLSGNDLEGNIPPSIGNCQYLQELNISNNRLSGDIPLQVIGLSSLVSLYLSQNSLTGSLPMEVGKLKNIYVLDISENNFTGEIPEVIGGCLSLELLFLQGNLFQGMIPSSLASLKGLQYLDLSRNNLSGQIPKDIQRLTLLLYLNLSFNNLEGEVPRGGAFRNKSATSLVGNSKLCVDGISEFQLPACPIRKKRKFKLKFTILLVAGCSLVLAVLLTLYWRRKLRKKPLALDSSINFLPEVSYKTLHQATGGFSPSTLIGSGGFGSVYKGILDQVENSVVAIKVINLQQRGASKSFTAECNALRNIRHRNLVKIFTCCSSMDYNGTEFKALVFEYMSNGSLEEWLHRENRSMSLTLLQRLNIVVDVASALCYLHDHCEPPIIHCDMKPSNVLLDDNMVAHVGDFGLARLISTTTVSSQTQSSTIGIKGTIGYAAPEYASGVEASRQGDVYSYGILVLEMFSGRRPTDEMFKDGLKLHDFVKMALPGRLVQIVDAALLATLEETAPTATAGNEVNYMRRGHNNEIEAEEENRDYENLSKMDTRVWKCIHSIFEIGLACSEESPKNRMCMEDVLRDLHRIQIAYIGVVINRERTRR</sequence>
<evidence type="ECO:0000313" key="21">
    <source>
        <dbReference type="EMBL" id="PRQ59442.1"/>
    </source>
</evidence>
<dbReference type="InterPro" id="IPR003591">
    <property type="entry name" value="Leu-rich_rpt_typical-subtyp"/>
</dbReference>
<evidence type="ECO:0000313" key="22">
    <source>
        <dbReference type="Proteomes" id="UP000238479"/>
    </source>
</evidence>
<feature type="binding site" evidence="18">
    <location>
        <position position="740"/>
    </location>
    <ligand>
        <name>ATP</name>
        <dbReference type="ChEBI" id="CHEBI:30616"/>
    </ligand>
</feature>
<dbReference type="GO" id="GO:0005886">
    <property type="term" value="C:plasma membrane"/>
    <property type="evidence" value="ECO:0007669"/>
    <property type="project" value="UniProtKB-SubCell"/>
</dbReference>
<keyword evidence="16 19" id="KW-0472">Membrane</keyword>
<evidence type="ECO:0000256" key="19">
    <source>
        <dbReference type="SAM" id="Phobius"/>
    </source>
</evidence>
<keyword evidence="8 21" id="KW-0808">Transferase</keyword>
<dbReference type="InterPro" id="IPR011009">
    <property type="entry name" value="Kinase-like_dom_sf"/>
</dbReference>
<dbReference type="PROSITE" id="PS50011">
    <property type="entry name" value="PROTEIN_KINASE_DOM"/>
    <property type="match status" value="1"/>
</dbReference>
<dbReference type="InterPro" id="IPR001611">
    <property type="entry name" value="Leu-rich_rpt"/>
</dbReference>
<comment type="similarity">
    <text evidence="3">Belongs to the RLP family.</text>
</comment>
<dbReference type="FunFam" id="3.80.10.10:FF:000041">
    <property type="entry name" value="LRR receptor-like serine/threonine-protein kinase ERECTA"/>
    <property type="match status" value="1"/>
</dbReference>
<name>A0A2P6SL98_ROSCH</name>
<evidence type="ECO:0000256" key="4">
    <source>
        <dbReference type="ARBA" id="ARBA00012513"/>
    </source>
</evidence>
<comment type="subcellular location">
    <subcellularLocation>
        <location evidence="1">Cell membrane</location>
        <topology evidence="1">Single-pass type I membrane protein</topology>
    </subcellularLocation>
</comment>
<gene>
    <name evidence="21" type="ORF">RchiOBHm_Chr1g0370261</name>
</gene>
<keyword evidence="17" id="KW-0325">Glycoprotein</keyword>
<dbReference type="OrthoDB" id="1163285at2759"/>
<dbReference type="EC" id="2.7.11.1" evidence="4"/>
<dbReference type="Gene3D" id="1.10.510.10">
    <property type="entry name" value="Transferase(Phosphotransferase) domain 1"/>
    <property type="match status" value="1"/>
</dbReference>
<dbReference type="SMART" id="SM00220">
    <property type="entry name" value="S_TKc"/>
    <property type="match status" value="1"/>
</dbReference>
<dbReference type="Proteomes" id="UP000238479">
    <property type="component" value="Chromosome 1"/>
</dbReference>
<evidence type="ECO:0000256" key="18">
    <source>
        <dbReference type="PROSITE-ProRule" id="PRU10141"/>
    </source>
</evidence>
<dbReference type="InterPro" id="IPR008271">
    <property type="entry name" value="Ser/Thr_kinase_AS"/>
</dbReference>
<evidence type="ECO:0000256" key="5">
    <source>
        <dbReference type="ARBA" id="ARBA00022475"/>
    </source>
</evidence>
<dbReference type="PROSITE" id="PS00108">
    <property type="entry name" value="PROTEIN_KINASE_ST"/>
    <property type="match status" value="1"/>
</dbReference>
<dbReference type="Gene3D" id="3.80.10.10">
    <property type="entry name" value="Ribonuclease Inhibitor"/>
    <property type="match status" value="3"/>
</dbReference>
<evidence type="ECO:0000256" key="15">
    <source>
        <dbReference type="ARBA" id="ARBA00022989"/>
    </source>
</evidence>
<accession>A0A2P6SL98</accession>
<keyword evidence="7" id="KW-0433">Leucine-rich repeat</keyword>
<dbReference type="InterPro" id="IPR017441">
    <property type="entry name" value="Protein_kinase_ATP_BS"/>
</dbReference>
<keyword evidence="15 19" id="KW-1133">Transmembrane helix</keyword>
<keyword evidence="6" id="KW-0723">Serine/threonine-protein kinase</keyword>
<dbReference type="GO" id="GO:0005524">
    <property type="term" value="F:ATP binding"/>
    <property type="evidence" value="ECO:0007669"/>
    <property type="project" value="UniProtKB-UniRule"/>
</dbReference>
<keyword evidence="11" id="KW-0677">Repeat</keyword>
<evidence type="ECO:0000256" key="17">
    <source>
        <dbReference type="ARBA" id="ARBA00023180"/>
    </source>
</evidence>
<evidence type="ECO:0000256" key="6">
    <source>
        <dbReference type="ARBA" id="ARBA00022527"/>
    </source>
</evidence>
<comment type="similarity">
    <text evidence="2">Belongs to the protein kinase superfamily. Ser/Thr protein kinase family.</text>
</comment>
<evidence type="ECO:0000256" key="16">
    <source>
        <dbReference type="ARBA" id="ARBA00023136"/>
    </source>
</evidence>
<dbReference type="AlphaFoldDB" id="A0A2P6SL98"/>
<keyword evidence="13" id="KW-0418">Kinase</keyword>
<evidence type="ECO:0000256" key="3">
    <source>
        <dbReference type="ARBA" id="ARBA00009592"/>
    </source>
</evidence>
<dbReference type="OMA" id="MNIEDAT"/>
<dbReference type="InterPro" id="IPR051809">
    <property type="entry name" value="Plant_receptor-like_S/T_kinase"/>
</dbReference>
<organism evidence="21 22">
    <name type="scientific">Rosa chinensis</name>
    <name type="common">China rose</name>
    <dbReference type="NCBI Taxonomy" id="74649"/>
    <lineage>
        <taxon>Eukaryota</taxon>
        <taxon>Viridiplantae</taxon>
        <taxon>Streptophyta</taxon>
        <taxon>Embryophyta</taxon>
        <taxon>Tracheophyta</taxon>
        <taxon>Spermatophyta</taxon>
        <taxon>Magnoliopsida</taxon>
        <taxon>eudicotyledons</taxon>
        <taxon>Gunneridae</taxon>
        <taxon>Pentapetalae</taxon>
        <taxon>rosids</taxon>
        <taxon>fabids</taxon>
        <taxon>Rosales</taxon>
        <taxon>Rosaceae</taxon>
        <taxon>Rosoideae</taxon>
        <taxon>Rosoideae incertae sedis</taxon>
        <taxon>Rosa</taxon>
    </lineage>
</organism>
<keyword evidence="14 18" id="KW-0067">ATP-binding</keyword>
<dbReference type="SMART" id="SM00369">
    <property type="entry name" value="LRR_TYP"/>
    <property type="match status" value="7"/>
</dbReference>
<dbReference type="Pfam" id="PF08263">
    <property type="entry name" value="LRRNT_2"/>
    <property type="match status" value="1"/>
</dbReference>
<evidence type="ECO:0000256" key="2">
    <source>
        <dbReference type="ARBA" id="ARBA00008684"/>
    </source>
</evidence>
<evidence type="ECO:0000256" key="9">
    <source>
        <dbReference type="ARBA" id="ARBA00022692"/>
    </source>
</evidence>
<feature type="domain" description="Protein kinase" evidence="20">
    <location>
        <begin position="710"/>
        <end position="1036"/>
    </location>
</feature>
<keyword evidence="5" id="KW-1003">Cell membrane</keyword>
<evidence type="ECO:0000256" key="8">
    <source>
        <dbReference type="ARBA" id="ARBA00022679"/>
    </source>
</evidence>
<evidence type="ECO:0000256" key="14">
    <source>
        <dbReference type="ARBA" id="ARBA00022840"/>
    </source>
</evidence>
<dbReference type="FunFam" id="3.80.10.10:FF:000288">
    <property type="entry name" value="LRR receptor-like serine/threonine-protein kinase EFR"/>
    <property type="match status" value="1"/>
</dbReference>
<protein>
    <recommendedName>
        <fullName evidence="4">non-specific serine/threonine protein kinase</fullName>
        <ecNumber evidence="4">2.7.11.1</ecNumber>
    </recommendedName>
</protein>
<dbReference type="FunFam" id="3.80.10.10:FF:000275">
    <property type="entry name" value="Leucine-rich repeat receptor-like protein kinase"/>
    <property type="match status" value="1"/>
</dbReference>
<dbReference type="PROSITE" id="PS00107">
    <property type="entry name" value="PROTEIN_KINASE_ATP"/>
    <property type="match status" value="1"/>
</dbReference>
<dbReference type="InterPro" id="IPR000719">
    <property type="entry name" value="Prot_kinase_dom"/>
</dbReference>
<comment type="caution">
    <text evidence="21">The sequence shown here is derived from an EMBL/GenBank/DDBJ whole genome shotgun (WGS) entry which is preliminary data.</text>
</comment>
<evidence type="ECO:0000256" key="13">
    <source>
        <dbReference type="ARBA" id="ARBA00022777"/>
    </source>
</evidence>
<dbReference type="Gramene" id="PRQ59442">
    <property type="protein sequence ID" value="PRQ59442"/>
    <property type="gene ID" value="RchiOBHm_Chr1g0370261"/>
</dbReference>
<dbReference type="SUPFAM" id="SSF56112">
    <property type="entry name" value="Protein kinase-like (PK-like)"/>
    <property type="match status" value="1"/>
</dbReference>
<evidence type="ECO:0000256" key="10">
    <source>
        <dbReference type="ARBA" id="ARBA00022729"/>
    </source>
</evidence>